<evidence type="ECO:0000313" key="10">
    <source>
        <dbReference type="Proteomes" id="UP000198641"/>
    </source>
</evidence>
<feature type="transmembrane region" description="Helical" evidence="8">
    <location>
        <begin position="79"/>
        <end position="101"/>
    </location>
</feature>
<feature type="transmembrane region" description="Helical" evidence="8">
    <location>
        <begin position="174"/>
        <end position="195"/>
    </location>
</feature>
<feature type="transmembrane region" description="Helical" evidence="8">
    <location>
        <begin position="215"/>
        <end position="234"/>
    </location>
</feature>
<dbReference type="GO" id="GO:0033214">
    <property type="term" value="P:siderophore-iron import into cell"/>
    <property type="evidence" value="ECO:0007669"/>
    <property type="project" value="TreeGrafter"/>
</dbReference>
<comment type="similarity">
    <text evidence="2">Belongs to the binding-protein-dependent transport system permease family. FecCD subfamily.</text>
</comment>
<dbReference type="EMBL" id="FNCI01000009">
    <property type="protein sequence ID" value="SDG31173.1"/>
    <property type="molecule type" value="Genomic_DNA"/>
</dbReference>
<dbReference type="InterPro" id="IPR037294">
    <property type="entry name" value="ABC_BtuC-like"/>
</dbReference>
<evidence type="ECO:0000256" key="7">
    <source>
        <dbReference type="ARBA" id="ARBA00023136"/>
    </source>
</evidence>
<evidence type="ECO:0000256" key="6">
    <source>
        <dbReference type="ARBA" id="ARBA00022989"/>
    </source>
</evidence>
<feature type="transmembrane region" description="Helical" evidence="8">
    <location>
        <begin position="330"/>
        <end position="351"/>
    </location>
</feature>
<keyword evidence="3" id="KW-0813">Transport</keyword>
<dbReference type="PANTHER" id="PTHR30472">
    <property type="entry name" value="FERRIC ENTEROBACTIN TRANSPORT SYSTEM PERMEASE PROTEIN"/>
    <property type="match status" value="1"/>
</dbReference>
<feature type="transmembrane region" description="Helical" evidence="8">
    <location>
        <begin position="29"/>
        <end position="48"/>
    </location>
</feature>
<feature type="transmembrane region" description="Helical" evidence="8">
    <location>
        <begin position="264"/>
        <end position="288"/>
    </location>
</feature>
<feature type="transmembrane region" description="Helical" evidence="8">
    <location>
        <begin position="142"/>
        <end position="162"/>
    </location>
</feature>
<evidence type="ECO:0000256" key="3">
    <source>
        <dbReference type="ARBA" id="ARBA00022448"/>
    </source>
</evidence>
<evidence type="ECO:0000313" key="9">
    <source>
        <dbReference type="EMBL" id="SDG31173.1"/>
    </source>
</evidence>
<dbReference type="CDD" id="cd06550">
    <property type="entry name" value="TM_ABC_iron-siderophores_like"/>
    <property type="match status" value="1"/>
</dbReference>
<dbReference type="GO" id="GO:0022857">
    <property type="term" value="F:transmembrane transporter activity"/>
    <property type="evidence" value="ECO:0007669"/>
    <property type="project" value="InterPro"/>
</dbReference>
<dbReference type="Pfam" id="PF01032">
    <property type="entry name" value="FecCD"/>
    <property type="match status" value="1"/>
</dbReference>
<name>A0A1G7T780_9GAMM</name>
<reference evidence="9 10" key="1">
    <citation type="submission" date="2016-10" db="EMBL/GenBank/DDBJ databases">
        <authorList>
            <person name="de Groot N.N."/>
        </authorList>
    </citation>
    <scope>NUCLEOTIDE SEQUENCE [LARGE SCALE GENOMIC DNA]</scope>
    <source>
        <strain evidence="9 10">BH539</strain>
    </source>
</reference>
<keyword evidence="5 8" id="KW-0812">Transmembrane</keyword>
<dbReference type="AlphaFoldDB" id="A0A1G7T780"/>
<protein>
    <submittedName>
        <fullName evidence="9">Iron complex transport system permease protein</fullName>
    </submittedName>
</protein>
<evidence type="ECO:0000256" key="2">
    <source>
        <dbReference type="ARBA" id="ARBA00007935"/>
    </source>
</evidence>
<dbReference type="FunFam" id="1.10.3470.10:FF:000001">
    <property type="entry name" value="Vitamin B12 ABC transporter permease BtuC"/>
    <property type="match status" value="1"/>
</dbReference>
<gene>
    <name evidence="9" type="ORF">SAMN05216571_10950</name>
</gene>
<dbReference type="OrthoDB" id="9055647at2"/>
<dbReference type="STRING" id="284577.SAMN05216571_10950"/>
<sequence>MSTETTLSTASPDAKEGGFYRSLVIRRQLILAALTLALGLSLCFDLALGPARYGLGQVITALLTPDAVSEPVRVILWEIRMPVALMALVVGASLSIAGAQMQTILSNPLASPFTLGISAGASFGAALALAFGVSLVPAAVDYIIPINAFVMAMLTAGAIHLLSMRRGVTIETIVLLGIAMVFIFNSLMALIQFFASQQAVSAVVFWTMGSLTKATWSKLWIALGVLAVILPLLARHGWALTAMRMGDAKAESLGVNPRALRLEVLVLVSLLAAISVAFVGTIGFIGLVGPHIARMLLGEDQRFFLPGSALCGALILSVGSVLSKIILPGTIIPIGIITSLVGIPFFLFLVLRHKKASW</sequence>
<evidence type="ECO:0000256" key="1">
    <source>
        <dbReference type="ARBA" id="ARBA00004651"/>
    </source>
</evidence>
<keyword evidence="7 8" id="KW-0472">Membrane</keyword>
<keyword evidence="4" id="KW-1003">Cell membrane</keyword>
<evidence type="ECO:0000256" key="8">
    <source>
        <dbReference type="SAM" id="Phobius"/>
    </source>
</evidence>
<dbReference type="GO" id="GO:0005886">
    <property type="term" value="C:plasma membrane"/>
    <property type="evidence" value="ECO:0007669"/>
    <property type="project" value="UniProtKB-SubCell"/>
</dbReference>
<proteinExistence type="inferred from homology"/>
<evidence type="ECO:0000256" key="4">
    <source>
        <dbReference type="ARBA" id="ARBA00022475"/>
    </source>
</evidence>
<dbReference type="InterPro" id="IPR000522">
    <property type="entry name" value="ABC_transptr_permease_BtuC"/>
</dbReference>
<dbReference type="SUPFAM" id="SSF81345">
    <property type="entry name" value="ABC transporter involved in vitamin B12 uptake, BtuC"/>
    <property type="match status" value="1"/>
</dbReference>
<comment type="subcellular location">
    <subcellularLocation>
        <location evidence="1">Cell membrane</location>
        <topology evidence="1">Multi-pass membrane protein</topology>
    </subcellularLocation>
</comment>
<organism evidence="9 10">
    <name type="scientific">Onishia taeanensis</name>
    <dbReference type="NCBI Taxonomy" id="284577"/>
    <lineage>
        <taxon>Bacteria</taxon>
        <taxon>Pseudomonadati</taxon>
        <taxon>Pseudomonadota</taxon>
        <taxon>Gammaproteobacteria</taxon>
        <taxon>Oceanospirillales</taxon>
        <taxon>Halomonadaceae</taxon>
        <taxon>Onishia</taxon>
    </lineage>
</organism>
<dbReference type="Proteomes" id="UP000198641">
    <property type="component" value="Unassembled WGS sequence"/>
</dbReference>
<feature type="transmembrane region" description="Helical" evidence="8">
    <location>
        <begin position="303"/>
        <end position="323"/>
    </location>
</feature>
<feature type="transmembrane region" description="Helical" evidence="8">
    <location>
        <begin position="113"/>
        <end position="136"/>
    </location>
</feature>
<dbReference type="PANTHER" id="PTHR30472:SF25">
    <property type="entry name" value="ABC TRANSPORTER PERMEASE PROTEIN MJ0876-RELATED"/>
    <property type="match status" value="1"/>
</dbReference>
<accession>A0A1G7T780</accession>
<keyword evidence="6 8" id="KW-1133">Transmembrane helix</keyword>
<keyword evidence="10" id="KW-1185">Reference proteome</keyword>
<evidence type="ECO:0000256" key="5">
    <source>
        <dbReference type="ARBA" id="ARBA00022692"/>
    </source>
</evidence>
<dbReference type="Gene3D" id="1.10.3470.10">
    <property type="entry name" value="ABC transporter involved in vitamin B12 uptake, BtuC"/>
    <property type="match status" value="1"/>
</dbReference>
<dbReference type="RefSeq" id="WP_092526448.1">
    <property type="nucleotide sequence ID" value="NZ_FNCI01000009.1"/>
</dbReference>